<proteinExistence type="predicted"/>
<evidence type="ECO:0000256" key="1">
    <source>
        <dbReference type="SAM" id="SignalP"/>
    </source>
</evidence>
<gene>
    <name evidence="2" type="ORF">AK812_SmicGene12790</name>
</gene>
<keyword evidence="3" id="KW-1185">Reference proteome</keyword>
<reference evidence="2 3" key="1">
    <citation type="submission" date="2016-02" db="EMBL/GenBank/DDBJ databases">
        <title>Genome analysis of coral dinoflagellate symbionts highlights evolutionary adaptations to a symbiotic lifestyle.</title>
        <authorList>
            <person name="Aranda M."/>
            <person name="Li Y."/>
            <person name="Liew Y.J."/>
            <person name="Baumgarten S."/>
            <person name="Simakov O."/>
            <person name="Wilson M."/>
            <person name="Piel J."/>
            <person name="Ashoor H."/>
            <person name="Bougouffa S."/>
            <person name="Bajic V.B."/>
            <person name="Ryu T."/>
            <person name="Ravasi T."/>
            <person name="Bayer T."/>
            <person name="Micklem G."/>
            <person name="Kim H."/>
            <person name="Bhak J."/>
            <person name="Lajeunesse T.C."/>
            <person name="Voolstra C.R."/>
        </authorList>
    </citation>
    <scope>NUCLEOTIDE SEQUENCE [LARGE SCALE GENOMIC DNA]</scope>
    <source>
        <strain evidence="2 3">CCMP2467</strain>
    </source>
</reference>
<accession>A0A1Q9E9U6</accession>
<feature type="chain" id="PRO_5012389910" evidence="1">
    <location>
        <begin position="22"/>
        <end position="179"/>
    </location>
</feature>
<dbReference type="Proteomes" id="UP000186817">
    <property type="component" value="Unassembled WGS sequence"/>
</dbReference>
<keyword evidence="1" id="KW-0732">Signal</keyword>
<protein>
    <submittedName>
        <fullName evidence="2">Uncharacterized protein</fullName>
    </submittedName>
</protein>
<evidence type="ECO:0000313" key="3">
    <source>
        <dbReference type="Proteomes" id="UP000186817"/>
    </source>
</evidence>
<dbReference type="EMBL" id="LSRX01000217">
    <property type="protein sequence ID" value="OLQ04182.1"/>
    <property type="molecule type" value="Genomic_DNA"/>
</dbReference>
<dbReference type="AlphaFoldDB" id="A0A1Q9E9U6"/>
<organism evidence="2 3">
    <name type="scientific">Symbiodinium microadriaticum</name>
    <name type="common">Dinoflagellate</name>
    <name type="synonym">Zooxanthella microadriatica</name>
    <dbReference type="NCBI Taxonomy" id="2951"/>
    <lineage>
        <taxon>Eukaryota</taxon>
        <taxon>Sar</taxon>
        <taxon>Alveolata</taxon>
        <taxon>Dinophyceae</taxon>
        <taxon>Suessiales</taxon>
        <taxon>Symbiodiniaceae</taxon>
        <taxon>Symbiodinium</taxon>
    </lineage>
</organism>
<sequence length="179" mass="19562">MGRSLFKKLTKVLLLVTTSKSVGTCLQTEYIGGMKLELQPYEVKTKALVSPGSKSSPGTPTRLASEMVEMSSQPSGLSTGVTQIRKNSGGLIRNIGLSASKGRPLRLRKKMLPHGTANFSGGPMMNLRPRAYGTQTSLDSRLEKEIITRPWNPRGKKRSNQSFVFVSSEEISVSIEAYK</sequence>
<evidence type="ECO:0000313" key="2">
    <source>
        <dbReference type="EMBL" id="OLQ04182.1"/>
    </source>
</evidence>
<name>A0A1Q9E9U6_SYMMI</name>
<dbReference type="OrthoDB" id="10499571at2759"/>
<feature type="signal peptide" evidence="1">
    <location>
        <begin position="1"/>
        <end position="21"/>
    </location>
</feature>
<comment type="caution">
    <text evidence="2">The sequence shown here is derived from an EMBL/GenBank/DDBJ whole genome shotgun (WGS) entry which is preliminary data.</text>
</comment>